<sequence>MRRVTYWPSTPQKILTSSGALTISPPPDLPKIHEAAAAVVPPPARPRLGATTSLKKMFLPSKHLFQALSFFVLVVFLIFARELTYRSRSADVGDGSSQHGGSSSSSGVLVSPHWTGGPANATLGFGAIYVVSTDDSAHNASFRRDRLIQAANVSEIELHIPDKPEPTIDDIARFEVALAHTGNRLVGNGTALAWLSHVRALQSFLSSDAQTALILEDDVDWDIRLRTVQIPRLAEAVRTLSPPEGSSYYGDLSGWDVLWIGHCGDWFNKLEDGVGTKYQTPATLERTKHVKYRDETVPDRPDLHPYTKNLLDAIELPEKRRAIHASTHPLCTFGYAVTRASAALIISDIAPLAHPESSAYDMALLHGCTKRGLKCYSLNPELFHHKPGASIIAEKDHRDPKRLAPVDAVGMPQALRRNETSNIGCGFWSGDFSFSRPEELEVLRQEVGRKGRCLKAVCGEEEAEQVKAAAVKAAELGNSTALTSNSTSEMDPAENEPKKPKPSSNSDVQDAA</sequence>
<comment type="caution">
    <text evidence="3">The sequence shown here is derived from an EMBL/GenBank/DDBJ whole genome shotgun (WGS) entry which is preliminary data.</text>
</comment>
<keyword evidence="2" id="KW-0812">Transmembrane</keyword>
<evidence type="ECO:0000313" key="3">
    <source>
        <dbReference type="EMBL" id="KAK8175687.1"/>
    </source>
</evidence>
<keyword evidence="2" id="KW-0472">Membrane</keyword>
<organism evidence="3 4">
    <name type="scientific">Phyllosticta citrichinensis</name>
    <dbReference type="NCBI Taxonomy" id="1130410"/>
    <lineage>
        <taxon>Eukaryota</taxon>
        <taxon>Fungi</taxon>
        <taxon>Dikarya</taxon>
        <taxon>Ascomycota</taxon>
        <taxon>Pezizomycotina</taxon>
        <taxon>Dothideomycetes</taxon>
        <taxon>Dothideomycetes incertae sedis</taxon>
        <taxon>Botryosphaeriales</taxon>
        <taxon>Phyllostictaceae</taxon>
        <taxon>Phyllosticta</taxon>
    </lineage>
</organism>
<evidence type="ECO:0000256" key="2">
    <source>
        <dbReference type="SAM" id="Phobius"/>
    </source>
</evidence>
<evidence type="ECO:0008006" key="5">
    <source>
        <dbReference type="Google" id="ProtNLM"/>
    </source>
</evidence>
<protein>
    <recommendedName>
        <fullName evidence="5">Glycosyltransferase family 25 protein</fullName>
    </recommendedName>
</protein>
<feature type="compositionally biased region" description="Low complexity" evidence="1">
    <location>
        <begin position="92"/>
        <end position="111"/>
    </location>
</feature>
<keyword evidence="2" id="KW-1133">Transmembrane helix</keyword>
<feature type="compositionally biased region" description="Polar residues" evidence="1">
    <location>
        <begin position="477"/>
        <end position="489"/>
    </location>
</feature>
<accession>A0ABR1Y3R6</accession>
<name>A0ABR1Y3R6_9PEZI</name>
<dbReference type="EMBL" id="JBBWUH010000002">
    <property type="protein sequence ID" value="KAK8175687.1"/>
    <property type="molecule type" value="Genomic_DNA"/>
</dbReference>
<evidence type="ECO:0000256" key="1">
    <source>
        <dbReference type="SAM" id="MobiDB-lite"/>
    </source>
</evidence>
<proteinExistence type="predicted"/>
<reference evidence="3 4" key="1">
    <citation type="journal article" date="2022" name="G3 (Bethesda)">
        <title>Enemy or ally: a genomic approach to elucidate the lifestyle of Phyllosticta citrichinaensis.</title>
        <authorList>
            <person name="Buijs V.A."/>
            <person name="Groenewald J.Z."/>
            <person name="Haridas S."/>
            <person name="LaButti K.M."/>
            <person name="Lipzen A."/>
            <person name="Martin F.M."/>
            <person name="Barry K."/>
            <person name="Grigoriev I.V."/>
            <person name="Crous P.W."/>
            <person name="Seidl M.F."/>
        </authorList>
    </citation>
    <scope>NUCLEOTIDE SEQUENCE [LARGE SCALE GENOMIC DNA]</scope>
    <source>
        <strain evidence="3 4">CBS 129764</strain>
    </source>
</reference>
<feature type="region of interest" description="Disordered" evidence="1">
    <location>
        <begin position="90"/>
        <end position="111"/>
    </location>
</feature>
<feature type="transmembrane region" description="Helical" evidence="2">
    <location>
        <begin position="63"/>
        <end position="80"/>
    </location>
</feature>
<gene>
    <name evidence="3" type="ORF">IWX90DRAFT_424873</name>
</gene>
<feature type="compositionally biased region" description="Polar residues" evidence="1">
    <location>
        <begin position="502"/>
        <end position="512"/>
    </location>
</feature>
<dbReference type="Proteomes" id="UP001456524">
    <property type="component" value="Unassembled WGS sequence"/>
</dbReference>
<keyword evidence="4" id="KW-1185">Reference proteome</keyword>
<feature type="region of interest" description="Disordered" evidence="1">
    <location>
        <begin position="475"/>
        <end position="512"/>
    </location>
</feature>
<evidence type="ECO:0000313" key="4">
    <source>
        <dbReference type="Proteomes" id="UP001456524"/>
    </source>
</evidence>